<protein>
    <recommendedName>
        <fullName evidence="1">Protein Smg homolog</fullName>
    </recommendedName>
</protein>
<dbReference type="Proteomes" id="UP000807785">
    <property type="component" value="Unassembled WGS sequence"/>
</dbReference>
<proteinExistence type="inferred from homology"/>
<name>A0A9D7DVX2_9PROT</name>
<comment type="similarity">
    <text evidence="1">Belongs to the Smg family.</text>
</comment>
<sequence length="152" mass="17195">MFEILVYLFENYAHVDACPAPDQLARKLSAAGFEDEDISAALDWLSGLDRRADEKRPQISPSPRSFRAYCKEECTRLDSSCRGFIAFLEGSGVLNPLMREIIIERAMALSEGRLSLSKLKVIVLIVLWSQDQSLDTLILEELLSDDEDARFH</sequence>
<accession>A0A9D7DVX2</accession>
<dbReference type="EMBL" id="JADJEV010000001">
    <property type="protein sequence ID" value="MBK6971731.1"/>
    <property type="molecule type" value="Genomic_DNA"/>
</dbReference>
<evidence type="ECO:0000256" key="1">
    <source>
        <dbReference type="HAMAP-Rule" id="MF_00598"/>
    </source>
</evidence>
<gene>
    <name evidence="1" type="primary">smg</name>
    <name evidence="2" type="ORF">IPH26_01805</name>
</gene>
<dbReference type="PANTHER" id="PTHR38692">
    <property type="entry name" value="PROTEIN SMG"/>
    <property type="match status" value="1"/>
</dbReference>
<dbReference type="HAMAP" id="MF_00598">
    <property type="entry name" value="Smg"/>
    <property type="match status" value="1"/>
</dbReference>
<dbReference type="Pfam" id="PF04361">
    <property type="entry name" value="DUF494"/>
    <property type="match status" value="1"/>
</dbReference>
<dbReference type="PANTHER" id="PTHR38692:SF1">
    <property type="entry name" value="PROTEIN SMG"/>
    <property type="match status" value="1"/>
</dbReference>
<reference evidence="2" key="1">
    <citation type="submission" date="2020-10" db="EMBL/GenBank/DDBJ databases">
        <title>Connecting structure to function with the recovery of over 1000 high-quality activated sludge metagenome-assembled genomes encoding full-length rRNA genes using long-read sequencing.</title>
        <authorList>
            <person name="Singleton C.M."/>
            <person name="Petriglieri F."/>
            <person name="Kristensen J.M."/>
            <person name="Kirkegaard R.H."/>
            <person name="Michaelsen T.Y."/>
            <person name="Andersen M.H."/>
            <person name="Karst S.M."/>
            <person name="Dueholm M.S."/>
            <person name="Nielsen P.H."/>
            <person name="Albertsen M."/>
        </authorList>
    </citation>
    <scope>NUCLEOTIDE SEQUENCE</scope>
    <source>
        <strain evidence="2">Bjer_18-Q3-R1-45_BAT3C.347</strain>
    </source>
</reference>
<comment type="caution">
    <text evidence="2">The sequence shown here is derived from an EMBL/GenBank/DDBJ whole genome shotgun (WGS) entry which is preliminary data.</text>
</comment>
<evidence type="ECO:0000313" key="3">
    <source>
        <dbReference type="Proteomes" id="UP000807785"/>
    </source>
</evidence>
<dbReference type="InterPro" id="IPR007456">
    <property type="entry name" value="Smg"/>
</dbReference>
<evidence type="ECO:0000313" key="2">
    <source>
        <dbReference type="EMBL" id="MBK6971731.1"/>
    </source>
</evidence>
<dbReference type="AlphaFoldDB" id="A0A9D7DVX2"/>
<organism evidence="2 3">
    <name type="scientific">Candidatus Methylophosphatis roskildensis</name>
    <dbReference type="NCBI Taxonomy" id="2899263"/>
    <lineage>
        <taxon>Bacteria</taxon>
        <taxon>Pseudomonadati</taxon>
        <taxon>Pseudomonadota</taxon>
        <taxon>Betaproteobacteria</taxon>
        <taxon>Nitrosomonadales</taxon>
        <taxon>Sterolibacteriaceae</taxon>
        <taxon>Candidatus Methylophosphatis</taxon>
    </lineage>
</organism>